<evidence type="ECO:0000259" key="3">
    <source>
        <dbReference type="SMART" id="SM00507"/>
    </source>
</evidence>
<feature type="region of interest" description="Disordered" evidence="1">
    <location>
        <begin position="119"/>
        <end position="146"/>
    </location>
</feature>
<keyword evidence="2" id="KW-0472">Membrane</keyword>
<feature type="domain" description="HNH nuclease" evidence="3">
    <location>
        <begin position="147"/>
        <end position="199"/>
    </location>
</feature>
<dbReference type="GO" id="GO:0004519">
    <property type="term" value="F:endonuclease activity"/>
    <property type="evidence" value="ECO:0007669"/>
    <property type="project" value="InterPro"/>
</dbReference>
<keyword evidence="2" id="KW-0812">Transmembrane</keyword>
<dbReference type="GO" id="GO:0008270">
    <property type="term" value="F:zinc ion binding"/>
    <property type="evidence" value="ECO:0007669"/>
    <property type="project" value="InterPro"/>
</dbReference>
<evidence type="ECO:0000313" key="4">
    <source>
        <dbReference type="EMBL" id="QHU04327.1"/>
    </source>
</evidence>
<keyword evidence="2" id="KW-1133">Transmembrane helix</keyword>
<organism evidence="4">
    <name type="scientific">viral metagenome</name>
    <dbReference type="NCBI Taxonomy" id="1070528"/>
    <lineage>
        <taxon>unclassified sequences</taxon>
        <taxon>metagenomes</taxon>
        <taxon>organismal metagenomes</taxon>
    </lineage>
</organism>
<dbReference type="InterPro" id="IPR003615">
    <property type="entry name" value="HNH_nuc"/>
</dbReference>
<dbReference type="EMBL" id="MN740395">
    <property type="protein sequence ID" value="QHU04327.1"/>
    <property type="molecule type" value="Genomic_DNA"/>
</dbReference>
<feature type="compositionally biased region" description="Polar residues" evidence="1">
    <location>
        <begin position="119"/>
        <end position="133"/>
    </location>
</feature>
<name>A0A6C0JIS0_9ZZZZ</name>
<dbReference type="Gene3D" id="1.10.30.50">
    <property type="match status" value="1"/>
</dbReference>
<feature type="transmembrane region" description="Helical" evidence="2">
    <location>
        <begin position="33"/>
        <end position="51"/>
    </location>
</feature>
<dbReference type="Pfam" id="PF01844">
    <property type="entry name" value="HNH"/>
    <property type="match status" value="1"/>
</dbReference>
<dbReference type="SMART" id="SM00507">
    <property type="entry name" value="HNHc"/>
    <property type="match status" value="1"/>
</dbReference>
<dbReference type="CDD" id="cd00085">
    <property type="entry name" value="HNHc"/>
    <property type="match status" value="1"/>
</dbReference>
<proteinExistence type="predicted"/>
<evidence type="ECO:0000256" key="1">
    <source>
        <dbReference type="SAM" id="MobiDB-lite"/>
    </source>
</evidence>
<dbReference type="GO" id="GO:0003676">
    <property type="term" value="F:nucleic acid binding"/>
    <property type="evidence" value="ECO:0007669"/>
    <property type="project" value="InterPro"/>
</dbReference>
<dbReference type="InterPro" id="IPR002711">
    <property type="entry name" value="HNH"/>
</dbReference>
<sequence length="207" mass="23474">MRIELWILLITAFLVYNAYHDGKYSKMLMSYKKYYTMGFYCILGLGIYLLFKRNPEQGKNMLQTAHNAVKYMPIDKSSLEMFTPLFDFTSNSNGYSNDGNNSSGSTTGNSFMETLYGVNSGQQQSPQSHQRMMQSGKGASKRSVSETKKKYVAANQDWKCGHCDSQLDHTFEIDHKIRLEYGGGNDVQNLIALCRNCHGKKTASENM</sequence>
<evidence type="ECO:0000256" key="2">
    <source>
        <dbReference type="SAM" id="Phobius"/>
    </source>
</evidence>
<dbReference type="AlphaFoldDB" id="A0A6C0JIS0"/>
<protein>
    <recommendedName>
        <fullName evidence="3">HNH nuclease domain-containing protein</fullName>
    </recommendedName>
</protein>
<accession>A0A6C0JIS0</accession>
<reference evidence="4" key="1">
    <citation type="journal article" date="2020" name="Nature">
        <title>Giant virus diversity and host interactions through global metagenomics.</title>
        <authorList>
            <person name="Schulz F."/>
            <person name="Roux S."/>
            <person name="Paez-Espino D."/>
            <person name="Jungbluth S."/>
            <person name="Walsh D.A."/>
            <person name="Denef V.J."/>
            <person name="McMahon K.D."/>
            <person name="Konstantinidis K.T."/>
            <person name="Eloe-Fadrosh E.A."/>
            <person name="Kyrpides N.C."/>
            <person name="Woyke T."/>
        </authorList>
    </citation>
    <scope>NUCLEOTIDE SEQUENCE</scope>
    <source>
        <strain evidence="4">GVMAG-M-3300027708-39</strain>
    </source>
</reference>